<reference evidence="1" key="1">
    <citation type="journal article" date="2014" name="Int. J. Syst. Evol. Microbiol.">
        <title>Complete genome sequence of Corynebacterium casei LMG S-19264T (=DSM 44701T), isolated from a smear-ripened cheese.</title>
        <authorList>
            <consortium name="US DOE Joint Genome Institute (JGI-PGF)"/>
            <person name="Walter F."/>
            <person name="Albersmeier A."/>
            <person name="Kalinowski J."/>
            <person name="Ruckert C."/>
        </authorList>
    </citation>
    <scope>NUCLEOTIDE SEQUENCE</scope>
    <source>
        <strain evidence="1">KCTC 42590</strain>
    </source>
</reference>
<dbReference type="PANTHER" id="PTHR47623:SF1">
    <property type="entry name" value="OS09G0287300 PROTEIN"/>
    <property type="match status" value="1"/>
</dbReference>
<sequence length="174" mass="19563">MKKIFLLRHAKSDWEDMTQDDFSRPLNARGRQASSDMGRYFLAQGIEPDMVLCSSAARTRETEARLKQACNGGWDCQFLDDLYLAPSHSMLQTLRGVPDDFASVLLIGHNPGIHDLAMQLVKDGEKVDMANLARKYPTCTLSAIKVPVSSFADLTIRKGRLNRFVRPKDLDAMM</sequence>
<dbReference type="SUPFAM" id="SSF53254">
    <property type="entry name" value="Phosphoglycerate mutase-like"/>
    <property type="match status" value="1"/>
</dbReference>
<dbReference type="CDD" id="cd07067">
    <property type="entry name" value="HP_PGM_like"/>
    <property type="match status" value="1"/>
</dbReference>
<evidence type="ECO:0000313" key="2">
    <source>
        <dbReference type="Proteomes" id="UP000630923"/>
    </source>
</evidence>
<dbReference type="Pfam" id="PF00300">
    <property type="entry name" value="His_Phos_1"/>
    <property type="match status" value="1"/>
</dbReference>
<dbReference type="EMBL" id="BNCI01000001">
    <property type="protein sequence ID" value="GHF13132.1"/>
    <property type="molecule type" value="Genomic_DNA"/>
</dbReference>
<evidence type="ECO:0000313" key="1">
    <source>
        <dbReference type="EMBL" id="GHF13132.1"/>
    </source>
</evidence>
<organism evidence="1 2">
    <name type="scientific">Kordiimonas sediminis</name>
    <dbReference type="NCBI Taxonomy" id="1735581"/>
    <lineage>
        <taxon>Bacteria</taxon>
        <taxon>Pseudomonadati</taxon>
        <taxon>Pseudomonadota</taxon>
        <taxon>Alphaproteobacteria</taxon>
        <taxon>Kordiimonadales</taxon>
        <taxon>Kordiimonadaceae</taxon>
        <taxon>Kordiimonas</taxon>
    </lineage>
</organism>
<reference evidence="1" key="2">
    <citation type="submission" date="2020-09" db="EMBL/GenBank/DDBJ databases">
        <authorList>
            <person name="Sun Q."/>
            <person name="Kim S."/>
        </authorList>
    </citation>
    <scope>NUCLEOTIDE SEQUENCE</scope>
    <source>
        <strain evidence="1">KCTC 42590</strain>
    </source>
</reference>
<keyword evidence="2" id="KW-1185">Reference proteome</keyword>
<dbReference type="Proteomes" id="UP000630923">
    <property type="component" value="Unassembled WGS sequence"/>
</dbReference>
<comment type="caution">
    <text evidence="1">The sequence shown here is derived from an EMBL/GenBank/DDBJ whole genome shotgun (WGS) entry which is preliminary data.</text>
</comment>
<dbReference type="AlphaFoldDB" id="A0A919AKI7"/>
<protein>
    <submittedName>
        <fullName evidence="1">Phosphohistidine phosphatase</fullName>
    </submittedName>
</protein>
<accession>A0A919AKI7</accession>
<name>A0A919AKI7_9PROT</name>
<dbReference type="PANTHER" id="PTHR47623">
    <property type="entry name" value="OS09G0287300 PROTEIN"/>
    <property type="match status" value="1"/>
</dbReference>
<proteinExistence type="predicted"/>
<dbReference type="RefSeq" id="WP_191249871.1">
    <property type="nucleotide sequence ID" value="NZ_BNCI01000001.1"/>
</dbReference>
<gene>
    <name evidence="1" type="ORF">GCM10017044_03890</name>
</gene>
<dbReference type="InterPro" id="IPR013078">
    <property type="entry name" value="His_Pase_superF_clade-1"/>
</dbReference>
<dbReference type="Gene3D" id="3.40.50.1240">
    <property type="entry name" value="Phosphoglycerate mutase-like"/>
    <property type="match status" value="1"/>
</dbReference>
<dbReference type="InterPro" id="IPR029033">
    <property type="entry name" value="His_PPase_superfam"/>
</dbReference>